<sequence>VLYGLQRRLVLGFTSGTFFPRLRPFFCATGAALAARSVAALRVLCTGVSVSRWCTWLWFRLGLRFRESQIYLLKLLWWSLVEARGFVGGHAASRFPGLPVAARDVGGGAWWQRV</sequence>
<gene>
    <name evidence="2" type="ORF">BRAA10T43456Z</name>
    <name evidence="1" type="ORF">BRAPAZ1V2_A10P14280.2</name>
</gene>
<dbReference type="EMBL" id="LR031577">
    <property type="protein sequence ID" value="VDD17743.1"/>
    <property type="molecule type" value="Genomic_DNA"/>
</dbReference>
<proteinExistence type="predicted"/>
<protein>
    <submittedName>
        <fullName evidence="1">Uncharacterized protein</fullName>
    </submittedName>
</protein>
<name>A0A3P6CH75_BRACM</name>
<dbReference type="AlphaFoldDB" id="A0A3P6CH75"/>
<organism evidence="2">
    <name type="scientific">Brassica campestris</name>
    <name type="common">Field mustard</name>
    <dbReference type="NCBI Taxonomy" id="3711"/>
    <lineage>
        <taxon>Eukaryota</taxon>
        <taxon>Viridiplantae</taxon>
        <taxon>Streptophyta</taxon>
        <taxon>Embryophyta</taxon>
        <taxon>Tracheophyta</taxon>
        <taxon>Spermatophyta</taxon>
        <taxon>Magnoliopsida</taxon>
        <taxon>eudicotyledons</taxon>
        <taxon>Gunneridae</taxon>
        <taxon>Pentapetalae</taxon>
        <taxon>rosids</taxon>
        <taxon>malvids</taxon>
        <taxon>Brassicales</taxon>
        <taxon>Brassicaceae</taxon>
        <taxon>Brassiceae</taxon>
        <taxon>Brassica</taxon>
    </lineage>
</organism>
<dbReference type="Gramene" id="A10p14280.2_BraZ1">
    <property type="protein sequence ID" value="A10p14280.2_BraZ1.CDS.1"/>
    <property type="gene ID" value="A10g14280.2_BraZ1"/>
</dbReference>
<evidence type="ECO:0000313" key="2">
    <source>
        <dbReference type="EMBL" id="VDD17743.1"/>
    </source>
</evidence>
<dbReference type="EMBL" id="LS974626">
    <property type="protein sequence ID" value="CAG7910182.1"/>
    <property type="molecule type" value="Genomic_DNA"/>
</dbReference>
<feature type="non-terminal residue" evidence="2">
    <location>
        <position position="114"/>
    </location>
</feature>
<feature type="non-terminal residue" evidence="2">
    <location>
        <position position="1"/>
    </location>
</feature>
<dbReference type="Proteomes" id="UP000694005">
    <property type="component" value="Chromosome A10"/>
</dbReference>
<evidence type="ECO:0000313" key="1">
    <source>
        <dbReference type="EMBL" id="CAG7910182.1"/>
    </source>
</evidence>
<reference evidence="2" key="1">
    <citation type="submission" date="2018-11" db="EMBL/GenBank/DDBJ databases">
        <authorList>
            <consortium name="Genoscope - CEA"/>
            <person name="William W."/>
        </authorList>
    </citation>
    <scope>NUCLEOTIDE SEQUENCE</scope>
</reference>
<accession>A0A3P6CH75</accession>